<keyword evidence="1" id="KW-0472">Membrane</keyword>
<comment type="caution">
    <text evidence="2">The sequence shown here is derived from an EMBL/GenBank/DDBJ whole genome shotgun (WGS) entry which is preliminary data.</text>
</comment>
<dbReference type="AlphaFoldDB" id="A0A4Y3NCJ2"/>
<dbReference type="RefSeq" id="WP_141283132.1">
    <property type="nucleotide sequence ID" value="NZ_BAAAWK010000001.1"/>
</dbReference>
<proteinExistence type="predicted"/>
<organism evidence="2 3">
    <name type="scientific">Paenarthrobacter aurescens</name>
    <name type="common">Arthrobacter aurescens</name>
    <dbReference type="NCBI Taxonomy" id="43663"/>
    <lineage>
        <taxon>Bacteria</taxon>
        <taxon>Bacillati</taxon>
        <taxon>Actinomycetota</taxon>
        <taxon>Actinomycetes</taxon>
        <taxon>Micrococcales</taxon>
        <taxon>Micrococcaceae</taxon>
        <taxon>Paenarthrobacter</taxon>
    </lineage>
</organism>
<dbReference type="GeneID" id="97300133"/>
<evidence type="ECO:0000256" key="1">
    <source>
        <dbReference type="SAM" id="Phobius"/>
    </source>
</evidence>
<name>A0A4Y3NCJ2_PAEAU</name>
<gene>
    <name evidence="2" type="ORF">AAU01_16120</name>
</gene>
<dbReference type="Proteomes" id="UP000317715">
    <property type="component" value="Unassembled WGS sequence"/>
</dbReference>
<accession>A0A4Y3NCJ2</accession>
<dbReference type="OrthoDB" id="4948525at2"/>
<feature type="transmembrane region" description="Helical" evidence="1">
    <location>
        <begin position="12"/>
        <end position="31"/>
    </location>
</feature>
<protein>
    <submittedName>
        <fullName evidence="2">Uncharacterized protein</fullName>
    </submittedName>
</protein>
<reference evidence="2 3" key="1">
    <citation type="submission" date="2019-06" db="EMBL/GenBank/DDBJ databases">
        <title>Whole genome shotgun sequence of Paenarthrobacter aurescens NBRC 12136.</title>
        <authorList>
            <person name="Hosoyama A."/>
            <person name="Uohara A."/>
            <person name="Ohji S."/>
            <person name="Ichikawa N."/>
        </authorList>
    </citation>
    <scope>NUCLEOTIDE SEQUENCE [LARGE SCALE GENOMIC DNA]</scope>
    <source>
        <strain evidence="2 3">NBRC 12136</strain>
    </source>
</reference>
<sequence>MITHFYPVALRIITCVIAVCSAVSATLLWTAPPPQEFPVLEPAYVQLGAVFLLVVLGVVVPVAALIAEPLKYLLLKIGLFTAAGFGNALMLSPLIVVPLQETFTAVAAICSAALTIASIVTYMESVERRNARRRATT</sequence>
<evidence type="ECO:0000313" key="3">
    <source>
        <dbReference type="Proteomes" id="UP000317715"/>
    </source>
</evidence>
<keyword evidence="1" id="KW-0812">Transmembrane</keyword>
<feature type="transmembrane region" description="Helical" evidence="1">
    <location>
        <begin position="73"/>
        <end position="96"/>
    </location>
</feature>
<evidence type="ECO:0000313" key="2">
    <source>
        <dbReference type="EMBL" id="GEB18857.1"/>
    </source>
</evidence>
<feature type="transmembrane region" description="Helical" evidence="1">
    <location>
        <begin position="102"/>
        <end position="123"/>
    </location>
</feature>
<dbReference type="EMBL" id="BJMD01000008">
    <property type="protein sequence ID" value="GEB18857.1"/>
    <property type="molecule type" value="Genomic_DNA"/>
</dbReference>
<feature type="transmembrane region" description="Helical" evidence="1">
    <location>
        <begin position="43"/>
        <end position="66"/>
    </location>
</feature>
<keyword evidence="1" id="KW-1133">Transmembrane helix</keyword>
<keyword evidence="3" id="KW-1185">Reference proteome</keyword>